<dbReference type="AlphaFoldDB" id="A0A9W9HPU4"/>
<dbReference type="EMBL" id="JAPQKN010000007">
    <property type="protein sequence ID" value="KAJ5152670.1"/>
    <property type="molecule type" value="Genomic_DNA"/>
</dbReference>
<reference evidence="1" key="2">
    <citation type="journal article" date="2023" name="IMA Fungus">
        <title>Comparative genomic study of the Penicillium genus elucidates a diverse pangenome and 15 lateral gene transfer events.</title>
        <authorList>
            <person name="Petersen C."/>
            <person name="Sorensen T."/>
            <person name="Nielsen M.R."/>
            <person name="Sondergaard T.E."/>
            <person name="Sorensen J.L."/>
            <person name="Fitzpatrick D.A."/>
            <person name="Frisvad J.C."/>
            <person name="Nielsen K.L."/>
        </authorList>
    </citation>
    <scope>NUCLEOTIDE SEQUENCE</scope>
    <source>
        <strain evidence="1">IBT 26290</strain>
    </source>
</reference>
<name>A0A9W9HPU4_9EURO</name>
<proteinExistence type="predicted"/>
<evidence type="ECO:0008006" key="3">
    <source>
        <dbReference type="Google" id="ProtNLM"/>
    </source>
</evidence>
<accession>A0A9W9HPU4</accession>
<dbReference type="Proteomes" id="UP001149163">
    <property type="component" value="Unassembled WGS sequence"/>
</dbReference>
<gene>
    <name evidence="1" type="ORF">N7482_009148</name>
</gene>
<dbReference type="RefSeq" id="XP_056538978.1">
    <property type="nucleotide sequence ID" value="XM_056691272.1"/>
</dbReference>
<dbReference type="GeneID" id="81430448"/>
<organism evidence="1 2">
    <name type="scientific">Penicillium canariense</name>
    <dbReference type="NCBI Taxonomy" id="189055"/>
    <lineage>
        <taxon>Eukaryota</taxon>
        <taxon>Fungi</taxon>
        <taxon>Dikarya</taxon>
        <taxon>Ascomycota</taxon>
        <taxon>Pezizomycotina</taxon>
        <taxon>Eurotiomycetes</taxon>
        <taxon>Eurotiomycetidae</taxon>
        <taxon>Eurotiales</taxon>
        <taxon>Aspergillaceae</taxon>
        <taxon>Penicillium</taxon>
    </lineage>
</organism>
<reference evidence="1" key="1">
    <citation type="submission" date="2022-11" db="EMBL/GenBank/DDBJ databases">
        <authorList>
            <person name="Petersen C."/>
        </authorList>
    </citation>
    <scope>NUCLEOTIDE SEQUENCE</scope>
    <source>
        <strain evidence="1">IBT 26290</strain>
    </source>
</reference>
<evidence type="ECO:0000313" key="1">
    <source>
        <dbReference type="EMBL" id="KAJ5152670.1"/>
    </source>
</evidence>
<keyword evidence="2" id="KW-1185">Reference proteome</keyword>
<comment type="caution">
    <text evidence="1">The sequence shown here is derived from an EMBL/GenBank/DDBJ whole genome shotgun (WGS) entry which is preliminary data.</text>
</comment>
<evidence type="ECO:0000313" key="2">
    <source>
        <dbReference type="Proteomes" id="UP001149163"/>
    </source>
</evidence>
<protein>
    <recommendedName>
        <fullName evidence="3">F-box domain-containing protein</fullName>
    </recommendedName>
</protein>
<sequence length="266" mass="29385">MDRPPVTKLTTEILLKVFELLSQDSDAALVASILCCKKWRPAAESVLYGDVFLNTDRLTRFLDSYQSDRQIRSLTLVMDSVPLNPYDPTLAVQTATARLKALQQLGSRINKLALVSLSITADFPLPYTASPEFCAIVNDPPNSCACLEIDIKHSGFILDSRADLQSQPATSTTSTTLPHMCDAIRMILPQLEHVRLRLPLLCSALFSAATKSKSNAQDFGLRSCACHEPQKLPHQPLPGRTYRAIFLGFLGGSMRVRSHSSHWSDT</sequence>
<dbReference type="OrthoDB" id="4192220at2759"/>